<feature type="transmembrane region" description="Helical" evidence="3">
    <location>
        <begin position="6"/>
        <end position="30"/>
    </location>
</feature>
<keyword evidence="2" id="KW-0560">Oxidoreductase</keyword>
<dbReference type="InterPro" id="IPR036291">
    <property type="entry name" value="NAD(P)-bd_dom_sf"/>
</dbReference>
<dbReference type="PANTHER" id="PTHR24322:SF736">
    <property type="entry name" value="RETINOL DEHYDROGENASE 10"/>
    <property type="match status" value="1"/>
</dbReference>
<name>A0A8X6FDX4_TRICU</name>
<protein>
    <submittedName>
        <fullName evidence="4">Uncharacterized protein</fullName>
    </submittedName>
</protein>
<sequence>MSALEVTFELLVVLLKTLGTVCVAIFRYIIPEPLKSVREKVILVTGSGGGLGRQIAQKLALLGARVVLVDVDE</sequence>
<keyword evidence="3" id="KW-0472">Membrane</keyword>
<gene>
    <name evidence="4" type="primary">AVEN_168910_1</name>
    <name evidence="4" type="ORF">TNCT_105531</name>
</gene>
<accession>A0A8X6FDX4</accession>
<dbReference type="Gene3D" id="3.40.50.720">
    <property type="entry name" value="NAD(P)-binding Rossmann-like Domain"/>
    <property type="match status" value="1"/>
</dbReference>
<evidence type="ECO:0000313" key="4">
    <source>
        <dbReference type="EMBL" id="GFQ77935.1"/>
    </source>
</evidence>
<dbReference type="Proteomes" id="UP000887116">
    <property type="component" value="Unassembled WGS sequence"/>
</dbReference>
<evidence type="ECO:0000256" key="2">
    <source>
        <dbReference type="ARBA" id="ARBA00023002"/>
    </source>
</evidence>
<comment type="similarity">
    <text evidence="1">Belongs to the short-chain dehydrogenases/reductases (SDR) family.</text>
</comment>
<keyword evidence="5" id="KW-1185">Reference proteome</keyword>
<dbReference type="OrthoDB" id="47007at2759"/>
<dbReference type="SUPFAM" id="SSF51735">
    <property type="entry name" value="NAD(P)-binding Rossmann-fold domains"/>
    <property type="match status" value="1"/>
</dbReference>
<dbReference type="EMBL" id="BMAO01021861">
    <property type="protein sequence ID" value="GFQ77935.1"/>
    <property type="molecule type" value="Genomic_DNA"/>
</dbReference>
<feature type="non-terminal residue" evidence="4">
    <location>
        <position position="73"/>
    </location>
</feature>
<dbReference type="InterPro" id="IPR002347">
    <property type="entry name" value="SDR_fam"/>
</dbReference>
<evidence type="ECO:0000313" key="5">
    <source>
        <dbReference type="Proteomes" id="UP000887116"/>
    </source>
</evidence>
<keyword evidence="3" id="KW-1133">Transmembrane helix</keyword>
<evidence type="ECO:0000256" key="3">
    <source>
        <dbReference type="SAM" id="Phobius"/>
    </source>
</evidence>
<proteinExistence type="inferred from homology"/>
<evidence type="ECO:0000256" key="1">
    <source>
        <dbReference type="ARBA" id="ARBA00006484"/>
    </source>
</evidence>
<dbReference type="GO" id="GO:0016616">
    <property type="term" value="F:oxidoreductase activity, acting on the CH-OH group of donors, NAD or NADP as acceptor"/>
    <property type="evidence" value="ECO:0007669"/>
    <property type="project" value="TreeGrafter"/>
</dbReference>
<dbReference type="PANTHER" id="PTHR24322">
    <property type="entry name" value="PKSB"/>
    <property type="match status" value="1"/>
</dbReference>
<comment type="caution">
    <text evidence="4">The sequence shown here is derived from an EMBL/GenBank/DDBJ whole genome shotgun (WGS) entry which is preliminary data.</text>
</comment>
<keyword evidence="3" id="KW-0812">Transmembrane</keyword>
<dbReference type="AlphaFoldDB" id="A0A8X6FDX4"/>
<organism evidence="4 5">
    <name type="scientific">Trichonephila clavata</name>
    <name type="common">Joro spider</name>
    <name type="synonym">Nephila clavata</name>
    <dbReference type="NCBI Taxonomy" id="2740835"/>
    <lineage>
        <taxon>Eukaryota</taxon>
        <taxon>Metazoa</taxon>
        <taxon>Ecdysozoa</taxon>
        <taxon>Arthropoda</taxon>
        <taxon>Chelicerata</taxon>
        <taxon>Arachnida</taxon>
        <taxon>Araneae</taxon>
        <taxon>Araneomorphae</taxon>
        <taxon>Entelegynae</taxon>
        <taxon>Araneoidea</taxon>
        <taxon>Nephilidae</taxon>
        <taxon>Trichonephila</taxon>
    </lineage>
</organism>
<reference evidence="4" key="1">
    <citation type="submission" date="2020-07" db="EMBL/GenBank/DDBJ databases">
        <title>Multicomponent nature underlies the extraordinary mechanical properties of spider dragline silk.</title>
        <authorList>
            <person name="Kono N."/>
            <person name="Nakamura H."/>
            <person name="Mori M."/>
            <person name="Yoshida Y."/>
            <person name="Ohtoshi R."/>
            <person name="Malay A.D."/>
            <person name="Moran D.A.P."/>
            <person name="Tomita M."/>
            <person name="Numata K."/>
            <person name="Arakawa K."/>
        </authorList>
    </citation>
    <scope>NUCLEOTIDE SEQUENCE</scope>
</reference>
<dbReference type="Pfam" id="PF00106">
    <property type="entry name" value="adh_short"/>
    <property type="match status" value="1"/>
</dbReference>